<reference evidence="3" key="1">
    <citation type="submission" date="2016-11" db="EMBL/GenBank/DDBJ databases">
        <authorList>
            <person name="Shukria A."/>
            <person name="Stevens D.C."/>
        </authorList>
    </citation>
    <scope>NUCLEOTIDE SEQUENCE [LARGE SCALE GENOMIC DNA]</scope>
    <source>
        <strain evidence="3">Cbfe23</strain>
    </source>
</reference>
<dbReference type="SMART" id="SM00564">
    <property type="entry name" value="PQQ"/>
    <property type="match status" value="3"/>
</dbReference>
<dbReference type="InterPro" id="IPR002372">
    <property type="entry name" value="PQQ_rpt_dom"/>
</dbReference>
<evidence type="ECO:0000259" key="1">
    <source>
        <dbReference type="Pfam" id="PF13360"/>
    </source>
</evidence>
<protein>
    <recommendedName>
        <fullName evidence="1">Pyrrolo-quinoline quinone repeat domain-containing protein</fullName>
    </recommendedName>
</protein>
<dbReference type="InterPro" id="IPR018391">
    <property type="entry name" value="PQQ_b-propeller_rpt"/>
</dbReference>
<feature type="domain" description="Pyrrolo-quinoline quinone repeat" evidence="1">
    <location>
        <begin position="136"/>
        <end position="270"/>
    </location>
</feature>
<dbReference type="SUPFAM" id="SSF50998">
    <property type="entry name" value="Quinoprotein alcohol dehydrogenase-like"/>
    <property type="match status" value="1"/>
</dbReference>
<comment type="caution">
    <text evidence="2">The sequence shown here is derived from an EMBL/GenBank/DDBJ whole genome shotgun (WGS) entry which is preliminary data.</text>
</comment>
<dbReference type="AlphaFoldDB" id="A0A1L9B3U5"/>
<dbReference type="PANTHER" id="PTHR34512:SF30">
    <property type="entry name" value="OUTER MEMBRANE PROTEIN ASSEMBLY FACTOR BAMB"/>
    <property type="match status" value="1"/>
</dbReference>
<organism evidence="2 3">
    <name type="scientific">Cystobacter ferrugineus</name>
    <dbReference type="NCBI Taxonomy" id="83449"/>
    <lineage>
        <taxon>Bacteria</taxon>
        <taxon>Pseudomonadati</taxon>
        <taxon>Myxococcota</taxon>
        <taxon>Myxococcia</taxon>
        <taxon>Myxococcales</taxon>
        <taxon>Cystobacterineae</taxon>
        <taxon>Archangiaceae</taxon>
        <taxon>Cystobacter</taxon>
    </lineage>
</organism>
<dbReference type="Pfam" id="PF13360">
    <property type="entry name" value="PQQ_2"/>
    <property type="match status" value="2"/>
</dbReference>
<dbReference type="Gene3D" id="2.130.10.10">
    <property type="entry name" value="YVTN repeat-like/Quinoprotein amine dehydrogenase"/>
    <property type="match status" value="1"/>
</dbReference>
<reference evidence="2 3" key="2">
    <citation type="submission" date="2016-12" db="EMBL/GenBank/DDBJ databases">
        <title>Draft Genome Sequence of Cystobacter ferrugineus Strain Cbfe23.</title>
        <authorList>
            <person name="Akbar S."/>
            <person name="Dowd S.E."/>
            <person name="Stevens D.C."/>
        </authorList>
    </citation>
    <scope>NUCLEOTIDE SEQUENCE [LARGE SCALE GENOMIC DNA]</scope>
    <source>
        <strain evidence="2 3">Cbfe23</strain>
    </source>
</reference>
<gene>
    <name evidence="2" type="ORF">BON30_30965</name>
</gene>
<feature type="domain" description="Pyrrolo-quinoline quinone repeat" evidence="1">
    <location>
        <begin position="16"/>
        <end position="115"/>
    </location>
</feature>
<sequence>MTQGSPNGSAQPIIVGQKVYISYGGSSAETKVLDAASGTVLWSVASGGDSGDPPAVDNQRLYFFRPYWSRYTPGPGQGAGFTALDLSTGRTVFTIVKPPTPPTEGDIRFSGSSPVLTGNGRALVNRNSDFGSSLECIDLESQTLAWEIEGRFHGVPTVVGDVFYIINDTQLEARGVADGHLLWSWSPSQGIRESFNSAYALSDIVATNNLVFFSTDEQVYALDVEKRSIVWSYPAPGRLSISASGILYIVRYSRDLSISLRPEGKVAAINLH</sequence>
<evidence type="ECO:0000313" key="3">
    <source>
        <dbReference type="Proteomes" id="UP000182229"/>
    </source>
</evidence>
<dbReference type="InterPro" id="IPR015943">
    <property type="entry name" value="WD40/YVTN_repeat-like_dom_sf"/>
</dbReference>
<evidence type="ECO:0000313" key="2">
    <source>
        <dbReference type="EMBL" id="OJH36914.1"/>
    </source>
</evidence>
<dbReference type="InterPro" id="IPR011047">
    <property type="entry name" value="Quinoprotein_ADH-like_sf"/>
</dbReference>
<dbReference type="PANTHER" id="PTHR34512">
    <property type="entry name" value="CELL SURFACE PROTEIN"/>
    <property type="match status" value="1"/>
</dbReference>
<dbReference type="EMBL" id="MPIN01000009">
    <property type="protein sequence ID" value="OJH36914.1"/>
    <property type="molecule type" value="Genomic_DNA"/>
</dbReference>
<name>A0A1L9B3U5_9BACT</name>
<dbReference type="STRING" id="83449.BON30_30965"/>
<proteinExistence type="predicted"/>
<keyword evidence="3" id="KW-1185">Reference proteome</keyword>
<dbReference type="Proteomes" id="UP000182229">
    <property type="component" value="Unassembled WGS sequence"/>
</dbReference>
<accession>A0A1L9B3U5</accession>